<evidence type="ECO:0000313" key="3">
    <source>
        <dbReference type="EMBL" id="GBU03482.1"/>
    </source>
</evidence>
<dbReference type="GO" id="GO:0042802">
    <property type="term" value="F:identical protein binding"/>
    <property type="evidence" value="ECO:0007669"/>
    <property type="project" value="TreeGrafter"/>
</dbReference>
<dbReference type="AlphaFoldDB" id="A0A4R3J4U9"/>
<dbReference type="EMBL" id="BHEO01000001">
    <property type="protein sequence ID" value="GBU03482.1"/>
    <property type="molecule type" value="Genomic_DNA"/>
</dbReference>
<proteinExistence type="predicted"/>
<evidence type="ECO:0000313" key="4">
    <source>
        <dbReference type="EMBL" id="GBU03712.1"/>
    </source>
</evidence>
<dbReference type="EMBL" id="BHEO01000002">
    <property type="protein sequence ID" value="GBU03712.1"/>
    <property type="molecule type" value="Genomic_DNA"/>
</dbReference>
<evidence type="ECO:0000313" key="6">
    <source>
        <dbReference type="Proteomes" id="UP000294613"/>
    </source>
</evidence>
<dbReference type="PANTHER" id="PTHR40448">
    <property type="entry name" value="TWO-COMPONENT SENSOR HISTIDINE KINASE"/>
    <property type="match status" value="1"/>
</dbReference>
<organism evidence="5 6">
    <name type="scientific">Faecalimonas umbilicata</name>
    <dbReference type="NCBI Taxonomy" id="1912855"/>
    <lineage>
        <taxon>Bacteria</taxon>
        <taxon>Bacillati</taxon>
        <taxon>Bacillota</taxon>
        <taxon>Clostridia</taxon>
        <taxon>Lachnospirales</taxon>
        <taxon>Lachnospiraceae</taxon>
        <taxon>Faecalimonas</taxon>
    </lineage>
</organism>
<dbReference type="Proteomes" id="UP000702954">
    <property type="component" value="Unassembled WGS sequence"/>
</dbReference>
<keyword evidence="7" id="KW-1185">Reference proteome</keyword>
<keyword evidence="1" id="KW-0472">Membrane</keyword>
<reference evidence="5 6" key="2">
    <citation type="submission" date="2019-03" db="EMBL/GenBank/DDBJ databases">
        <title>Genomic Encyclopedia of Type Strains, Phase IV (KMG-IV): sequencing the most valuable type-strain genomes for metagenomic binning, comparative biology and taxonomic classification.</title>
        <authorList>
            <person name="Goeker M."/>
        </authorList>
    </citation>
    <scope>NUCLEOTIDE SEQUENCE [LARGE SCALE GENOMIC DNA]</scope>
    <source>
        <strain evidence="5 6">DSM 103426</strain>
    </source>
</reference>
<dbReference type="RefSeq" id="WP_116440872.1">
    <property type="nucleotide sequence ID" value="NZ_SLZV01000040.1"/>
</dbReference>
<evidence type="ECO:0000259" key="2">
    <source>
        <dbReference type="Pfam" id="PF14501"/>
    </source>
</evidence>
<feature type="transmembrane region" description="Helical" evidence="1">
    <location>
        <begin position="101"/>
        <end position="121"/>
    </location>
</feature>
<keyword evidence="1" id="KW-1133">Transmembrane helix</keyword>
<dbReference type="InterPro" id="IPR032834">
    <property type="entry name" value="NatK-like_C"/>
</dbReference>
<dbReference type="PANTHER" id="PTHR40448:SF1">
    <property type="entry name" value="TWO-COMPONENT SENSOR HISTIDINE KINASE"/>
    <property type="match status" value="1"/>
</dbReference>
<feature type="domain" description="Sensor histidine kinase NatK-like C-terminal" evidence="2">
    <location>
        <begin position="322"/>
        <end position="423"/>
    </location>
</feature>
<dbReference type="EMBL" id="SLZV01000040">
    <property type="protein sequence ID" value="TCS60838.1"/>
    <property type="molecule type" value="Genomic_DNA"/>
</dbReference>
<keyword evidence="1" id="KW-0812">Transmembrane</keyword>
<dbReference type="Pfam" id="PF14501">
    <property type="entry name" value="HATPase_c_5"/>
    <property type="match status" value="1"/>
</dbReference>
<gene>
    <name evidence="5" type="ORF">EDD74_14026</name>
    <name evidence="3" type="ORF">FAEUMB_00230</name>
    <name evidence="4" type="ORF">FAEUMB_02530</name>
</gene>
<accession>A0A4R3J4U9</accession>
<comment type="caution">
    <text evidence="5">The sequence shown here is derived from an EMBL/GenBank/DDBJ whole genome shotgun (WGS) entry which is preliminary data.</text>
</comment>
<dbReference type="Gene3D" id="3.30.565.10">
    <property type="entry name" value="Histidine kinase-like ATPase, C-terminal domain"/>
    <property type="match status" value="1"/>
</dbReference>
<feature type="transmembrane region" description="Helical" evidence="1">
    <location>
        <begin position="158"/>
        <end position="181"/>
    </location>
</feature>
<protein>
    <submittedName>
        <fullName evidence="5">GHKL domain-containing protein</fullName>
    </submittedName>
</protein>
<evidence type="ECO:0000313" key="5">
    <source>
        <dbReference type="EMBL" id="TCS60838.1"/>
    </source>
</evidence>
<evidence type="ECO:0000313" key="7">
    <source>
        <dbReference type="Proteomes" id="UP000702954"/>
    </source>
</evidence>
<dbReference type="CDD" id="cd16935">
    <property type="entry name" value="HATPase_AgrC-ComD-like"/>
    <property type="match status" value="1"/>
</dbReference>
<name>A0A4R3J4U9_9FIRM</name>
<dbReference type="Proteomes" id="UP000294613">
    <property type="component" value="Unassembled WGS sequence"/>
</dbReference>
<reference evidence="3 7" key="1">
    <citation type="journal article" date="2018" name="Int. J. Syst. Evol. Microbiol.">
        <title>Draft Genome Sequence of Faecalimonas umbilicata JCM 30896T, an Acetate-Producing Bacterium Isolated from Human Feces.</title>
        <authorList>
            <person name="Sakamoto M."/>
            <person name="Ikeyama N."/>
            <person name="Yuki M."/>
            <person name="Ohkuma M."/>
        </authorList>
    </citation>
    <scope>NUCLEOTIDE SEQUENCE [LARGE SCALE GENOMIC DNA]</scope>
    <source>
        <strain evidence="3 7">EGH7</strain>
    </source>
</reference>
<evidence type="ECO:0000256" key="1">
    <source>
        <dbReference type="SAM" id="Phobius"/>
    </source>
</evidence>
<dbReference type="SUPFAM" id="SSF55874">
    <property type="entry name" value="ATPase domain of HSP90 chaperone/DNA topoisomerase II/histidine kinase"/>
    <property type="match status" value="1"/>
</dbReference>
<feature type="transmembrane region" description="Helical" evidence="1">
    <location>
        <begin position="6"/>
        <end position="26"/>
    </location>
</feature>
<feature type="transmembrane region" description="Helical" evidence="1">
    <location>
        <begin position="62"/>
        <end position="89"/>
    </location>
</feature>
<feature type="transmembrane region" description="Helical" evidence="1">
    <location>
        <begin position="127"/>
        <end position="146"/>
    </location>
</feature>
<feature type="transmembrane region" description="Helical" evidence="1">
    <location>
        <begin position="187"/>
        <end position="206"/>
    </location>
</feature>
<dbReference type="InterPro" id="IPR036890">
    <property type="entry name" value="HATPase_C_sf"/>
</dbReference>
<sequence length="430" mass="49288">MIMLFRFIDLVVTITQGIILFVIVNSLCHTLRVKWGKYLLPAAFVVLAYFWTWMIVDGTYKMTIQIILIVTLALVFYKGSVFNIIASALMGLMIPAACESFTLIGVGLFADTISVNVSGIIFASLPVYMICILVNIIAALLLHFLLRNFRYQLRKNDFIVVLLFEFVTFLFINNSIVHFLMGEYNETLDLIIMLLSTAFMLLFLYLKNNYYLQEQEQKDKIQIAQLQQQFVYYQEKLKDEEKIRSVYHDMKNHLLILQRQINSPETAEMVEKIQSQVAVYEDYEHTGNDILDIILKEKSEKAREKHIALSVTADLSDVDFIEPLDISTIFGNGLDNAIEASEKLPEEQRGILVKAGKMQNFFSVLIENNCLQDSGNTKCRTTKSDDFLHGFGISNMRKAAEKYGGQLTTKCENGRFILKILLPIPERLEV</sequence>
<feature type="transmembrane region" description="Helical" evidence="1">
    <location>
        <begin position="38"/>
        <end position="56"/>
    </location>
</feature>